<dbReference type="AlphaFoldDB" id="M6D4L5"/>
<name>M6D4L5_9LEPT</name>
<proteinExistence type="predicted"/>
<dbReference type="Proteomes" id="UP000011988">
    <property type="component" value="Unassembled WGS sequence"/>
</dbReference>
<sequence>MSDYNQSNFKFKWILRRTRINLKNLLLYDKGISKQRIVF</sequence>
<dbReference type="PATRIC" id="fig|1218565.3.peg.543"/>
<organism evidence="1 2">
    <name type="scientific">Leptospira alstonii serovar Sichuan str. 79601</name>
    <dbReference type="NCBI Taxonomy" id="1218565"/>
    <lineage>
        <taxon>Bacteria</taxon>
        <taxon>Pseudomonadati</taxon>
        <taxon>Spirochaetota</taxon>
        <taxon>Spirochaetia</taxon>
        <taxon>Leptospirales</taxon>
        <taxon>Leptospiraceae</taxon>
        <taxon>Leptospira</taxon>
    </lineage>
</organism>
<gene>
    <name evidence="1" type="ORF">LEP1GSC194_2973</name>
</gene>
<comment type="caution">
    <text evidence="1">The sequence shown here is derived from an EMBL/GenBank/DDBJ whole genome shotgun (WGS) entry which is preliminary data.</text>
</comment>
<dbReference type="EMBL" id="ANIK01000008">
    <property type="protein sequence ID" value="EMJ97631.1"/>
    <property type="molecule type" value="Genomic_DNA"/>
</dbReference>
<reference evidence="1 2" key="1">
    <citation type="submission" date="2013-01" db="EMBL/GenBank/DDBJ databases">
        <authorList>
            <person name="Harkins D.M."/>
            <person name="Durkin A.S."/>
            <person name="Brinkac L.M."/>
            <person name="Haft D.H."/>
            <person name="Selengut J.D."/>
            <person name="Sanka R."/>
            <person name="DePew J."/>
            <person name="Purushe J."/>
            <person name="Galloway R.L."/>
            <person name="Vinetz J.M."/>
            <person name="Sutton G.G."/>
            <person name="Nierman W.C."/>
            <person name="Fouts D.E."/>
        </authorList>
    </citation>
    <scope>NUCLEOTIDE SEQUENCE [LARGE SCALE GENOMIC DNA]</scope>
    <source>
        <strain evidence="1 2">79601</strain>
    </source>
</reference>
<protein>
    <submittedName>
        <fullName evidence="1">Uncharacterized protein</fullName>
    </submittedName>
</protein>
<evidence type="ECO:0000313" key="1">
    <source>
        <dbReference type="EMBL" id="EMJ97631.1"/>
    </source>
</evidence>
<accession>M6D4L5</accession>
<evidence type="ECO:0000313" key="2">
    <source>
        <dbReference type="Proteomes" id="UP000011988"/>
    </source>
</evidence>